<evidence type="ECO:0000256" key="2">
    <source>
        <dbReference type="ARBA" id="ARBA00023043"/>
    </source>
</evidence>
<organism evidence="4 5">
    <name type="scientific">Cymbomonas tetramitiformis</name>
    <dbReference type="NCBI Taxonomy" id="36881"/>
    <lineage>
        <taxon>Eukaryota</taxon>
        <taxon>Viridiplantae</taxon>
        <taxon>Chlorophyta</taxon>
        <taxon>Pyramimonadophyceae</taxon>
        <taxon>Pyramimonadales</taxon>
        <taxon>Pyramimonadaceae</taxon>
        <taxon>Cymbomonas</taxon>
    </lineage>
</organism>
<dbReference type="InterPro" id="IPR036770">
    <property type="entry name" value="Ankyrin_rpt-contain_sf"/>
</dbReference>
<evidence type="ECO:0000313" key="5">
    <source>
        <dbReference type="Proteomes" id="UP001190700"/>
    </source>
</evidence>
<feature type="repeat" description="ANK" evidence="3">
    <location>
        <begin position="228"/>
        <end position="260"/>
    </location>
</feature>
<sequence length="391" mass="42187">MSRWRQDRGRHTDGILQLREAVRQGRVLKLQEYLRSHGFSIRCRDDYGRTLLWEAANSGQATACRALTDAGIAINDADLEGWTPLMVASSRGAVDCVRVLLNAGAKADWHPGHGRTPLFVVGSGDRPRTLPDTHYKEGAPSCQGESAFEASGERRSAYKCEPRGADPFPTGYEEVVQLLLQAGASTRETNRCGENALAVAAKGGAEAMVSRLLRNSDVALRIDQRTRNGCTALMLAAASGHAGVCQVLLKAGADSSLDGQMGDTALTLATLGHCTEAVTVLVEWGAKKAEGRKRPDGRTAVMIAEEHGMEDILAVFQLQPAAGVRSQIMMPRRPLVHKPNHQPTDGAIGPEGEEFLSPMDRLDGSNNKICLECPDQVRCHSLADTMITTKL</sequence>
<dbReference type="PROSITE" id="PS50088">
    <property type="entry name" value="ANK_REPEAT"/>
    <property type="match status" value="2"/>
</dbReference>
<evidence type="ECO:0000313" key="4">
    <source>
        <dbReference type="EMBL" id="KAK3278805.1"/>
    </source>
</evidence>
<dbReference type="EMBL" id="LGRX02005274">
    <property type="protein sequence ID" value="KAK3278805.1"/>
    <property type="molecule type" value="Genomic_DNA"/>
</dbReference>
<evidence type="ECO:0000256" key="1">
    <source>
        <dbReference type="ARBA" id="ARBA00022737"/>
    </source>
</evidence>
<dbReference type="PROSITE" id="PS50297">
    <property type="entry name" value="ANK_REP_REGION"/>
    <property type="match status" value="2"/>
</dbReference>
<dbReference type="AlphaFoldDB" id="A0AAE0GIT9"/>
<proteinExistence type="predicted"/>
<dbReference type="SUPFAM" id="SSF48403">
    <property type="entry name" value="Ankyrin repeat"/>
    <property type="match status" value="1"/>
</dbReference>
<dbReference type="Proteomes" id="UP001190700">
    <property type="component" value="Unassembled WGS sequence"/>
</dbReference>
<keyword evidence="5" id="KW-1185">Reference proteome</keyword>
<dbReference type="Gene3D" id="1.25.40.20">
    <property type="entry name" value="Ankyrin repeat-containing domain"/>
    <property type="match status" value="2"/>
</dbReference>
<dbReference type="PANTHER" id="PTHR24171">
    <property type="entry name" value="ANKYRIN REPEAT DOMAIN-CONTAINING PROTEIN 39-RELATED"/>
    <property type="match status" value="1"/>
</dbReference>
<dbReference type="SMART" id="SM00248">
    <property type="entry name" value="ANK"/>
    <property type="match status" value="7"/>
</dbReference>
<comment type="caution">
    <text evidence="4">The sequence shown here is derived from an EMBL/GenBank/DDBJ whole genome shotgun (WGS) entry which is preliminary data.</text>
</comment>
<feature type="repeat" description="ANK" evidence="3">
    <location>
        <begin position="80"/>
        <end position="108"/>
    </location>
</feature>
<reference evidence="4 5" key="1">
    <citation type="journal article" date="2015" name="Genome Biol. Evol.">
        <title>Comparative Genomics of a Bacterivorous Green Alga Reveals Evolutionary Causalities and Consequences of Phago-Mixotrophic Mode of Nutrition.</title>
        <authorList>
            <person name="Burns J.A."/>
            <person name="Paasch A."/>
            <person name="Narechania A."/>
            <person name="Kim E."/>
        </authorList>
    </citation>
    <scope>NUCLEOTIDE SEQUENCE [LARGE SCALE GENOMIC DNA]</scope>
    <source>
        <strain evidence="4 5">PLY_AMNH</strain>
    </source>
</reference>
<accession>A0AAE0GIT9</accession>
<dbReference type="Pfam" id="PF12796">
    <property type="entry name" value="Ank_2"/>
    <property type="match status" value="2"/>
</dbReference>
<protein>
    <submittedName>
        <fullName evidence="4">Uncharacterized protein</fullName>
    </submittedName>
</protein>
<gene>
    <name evidence="4" type="ORF">CYMTET_13280</name>
</gene>
<evidence type="ECO:0000256" key="3">
    <source>
        <dbReference type="PROSITE-ProRule" id="PRU00023"/>
    </source>
</evidence>
<keyword evidence="1" id="KW-0677">Repeat</keyword>
<keyword evidence="2 3" id="KW-0040">ANK repeat</keyword>
<dbReference type="InterPro" id="IPR002110">
    <property type="entry name" value="Ankyrin_rpt"/>
</dbReference>
<name>A0AAE0GIT9_9CHLO</name>